<sequence length="47" mass="5353">MISRHKSEIKTQKVAERNPNQPLSTSICFGIRWFLFSSIKQTANMAG</sequence>
<gene>
    <name evidence="2" type="ORF">AO370_0514</name>
</gene>
<evidence type="ECO:0000256" key="1">
    <source>
        <dbReference type="SAM" id="MobiDB-lite"/>
    </source>
</evidence>
<accession>A0AB36DQ85</accession>
<dbReference type="Proteomes" id="UP000078295">
    <property type="component" value="Unassembled WGS sequence"/>
</dbReference>
<proteinExistence type="predicted"/>
<name>A0AB36DQ85_MORCA</name>
<reference evidence="2 3" key="1">
    <citation type="journal article" date="2016" name="Genome Biol. Evol.">
        <title>Comparative Genomic Analyses of the Moraxella catarrhalis Serosensitive and Seroresistant Lineages Demonstrate Their Independent Evolution.</title>
        <authorList>
            <person name="Earl J.P."/>
            <person name="de Vries S.P."/>
            <person name="Ahmed A."/>
            <person name="Powell E."/>
            <person name="Schultz M.P."/>
            <person name="Hermans P.W."/>
            <person name="Hill D.J."/>
            <person name="Zhou Z."/>
            <person name="Constantinidou C.I."/>
            <person name="Hu F.Z."/>
            <person name="Bootsma H.J."/>
            <person name="Ehrlich G.D."/>
        </authorList>
    </citation>
    <scope>NUCLEOTIDE SEQUENCE [LARGE SCALE GENOMIC DNA]</scope>
    <source>
        <strain evidence="2 3">F23</strain>
    </source>
</reference>
<organism evidence="2 3">
    <name type="scientific">Moraxella catarrhalis</name>
    <name type="common">Branhamella catarrhalis</name>
    <dbReference type="NCBI Taxonomy" id="480"/>
    <lineage>
        <taxon>Bacteria</taxon>
        <taxon>Pseudomonadati</taxon>
        <taxon>Pseudomonadota</taxon>
        <taxon>Gammaproteobacteria</taxon>
        <taxon>Moraxellales</taxon>
        <taxon>Moraxellaceae</taxon>
        <taxon>Moraxella</taxon>
    </lineage>
</organism>
<dbReference type="EMBL" id="LXHQ01000020">
    <property type="protein sequence ID" value="OAV26681.1"/>
    <property type="molecule type" value="Genomic_DNA"/>
</dbReference>
<dbReference type="AlphaFoldDB" id="A0AB36DQ85"/>
<evidence type="ECO:0000313" key="2">
    <source>
        <dbReference type="EMBL" id="OAV26681.1"/>
    </source>
</evidence>
<comment type="caution">
    <text evidence="2">The sequence shown here is derived from an EMBL/GenBank/DDBJ whole genome shotgun (WGS) entry which is preliminary data.</text>
</comment>
<evidence type="ECO:0000313" key="3">
    <source>
        <dbReference type="Proteomes" id="UP000078295"/>
    </source>
</evidence>
<feature type="region of interest" description="Disordered" evidence="1">
    <location>
        <begin position="1"/>
        <end position="23"/>
    </location>
</feature>
<protein>
    <submittedName>
        <fullName evidence="2">Uncharacterized protein</fullName>
    </submittedName>
</protein>
<feature type="compositionally biased region" description="Basic and acidic residues" evidence="1">
    <location>
        <begin position="1"/>
        <end position="16"/>
    </location>
</feature>